<feature type="domain" description="ISXO2-like transposase" evidence="1">
    <location>
        <begin position="136"/>
        <end position="282"/>
    </location>
</feature>
<proteinExistence type="predicted"/>
<reference evidence="2 3" key="1">
    <citation type="submission" date="2020-02" db="EMBL/GenBank/DDBJ databases">
        <title>Genome sequences of Thiorhodococcus mannitoliphagus and Thiorhodococcus minor, purple sulfur photosynthetic bacteria in the gammaproteobacterial family, Chromatiaceae.</title>
        <authorList>
            <person name="Aviles F.A."/>
            <person name="Meyer T.E."/>
            <person name="Kyndt J.A."/>
        </authorList>
    </citation>
    <scope>NUCLEOTIDE SEQUENCE [LARGE SCALE GENOMIC DNA]</scope>
    <source>
        <strain evidence="2 3">DSM 11518</strain>
    </source>
</reference>
<evidence type="ECO:0000259" key="1">
    <source>
        <dbReference type="SMART" id="SM01126"/>
    </source>
</evidence>
<dbReference type="Proteomes" id="UP000483379">
    <property type="component" value="Unassembled WGS sequence"/>
</dbReference>
<dbReference type="AlphaFoldDB" id="A0A6M0JSY7"/>
<evidence type="ECO:0000313" key="3">
    <source>
        <dbReference type="Proteomes" id="UP000483379"/>
    </source>
</evidence>
<dbReference type="SMART" id="SM01126">
    <property type="entry name" value="DDE_Tnp_IS1595"/>
    <property type="match status" value="1"/>
</dbReference>
<dbReference type="InterPro" id="IPR024442">
    <property type="entry name" value="Transposase_Zn_ribbon"/>
</dbReference>
<keyword evidence="3" id="KW-1185">Reference proteome</keyword>
<gene>
    <name evidence="2" type="ORF">G3446_00300</name>
</gene>
<dbReference type="InterPro" id="IPR024445">
    <property type="entry name" value="Tnp_ISXO2-like"/>
</dbReference>
<name>A0A6M0JSY7_9GAMM</name>
<accession>A0A6M0JSY7</accession>
<dbReference type="Pfam" id="PF12760">
    <property type="entry name" value="Zn_ribbon_IS1595"/>
    <property type="match status" value="1"/>
</dbReference>
<dbReference type="EMBL" id="JAAIJQ010000001">
    <property type="protein sequence ID" value="NEV60349.1"/>
    <property type="molecule type" value="Genomic_DNA"/>
</dbReference>
<dbReference type="NCBIfam" id="NF033547">
    <property type="entry name" value="transpos_IS1595"/>
    <property type="match status" value="1"/>
</dbReference>
<sequence length="316" mass="35388">MAKNPIQFQKGLSLHAFLDQYGTEEQCADALFGWRWPGGLVCPECGHPEDFVALHTRDLMQCRHCHHQASLTAGTIFAYTKLPLTVWFLAMYLLTQQKNAISALELKRHLGVSYPTAWRIKHKLLQVMLERDADRQLTGVIEIDDVYWGGEVHGETPGRGSPNKTPFVAAVAKNHEGHPIALRMSVVKGFRKTELAHWAAKFIHPDRIVVSDGLACFRGIADAGIEHQAMVTGSGAGGVELPERKWINTILGNVKTAMKGTYHKAGPRHLPRYLAEFSYRFNRRFDLAAMLPRLGVAAARTPPMPERLPKLAESRW</sequence>
<dbReference type="RefSeq" id="WP_164450458.1">
    <property type="nucleotide sequence ID" value="NZ_JAAIJQ010000001.1"/>
</dbReference>
<comment type="caution">
    <text evidence="2">The sequence shown here is derived from an EMBL/GenBank/DDBJ whole genome shotgun (WGS) entry which is preliminary data.</text>
</comment>
<protein>
    <submittedName>
        <fullName evidence="2">IS1595 family transposase</fullName>
    </submittedName>
</protein>
<organism evidence="2 3">
    <name type="scientific">Thiorhodococcus minor</name>
    <dbReference type="NCBI Taxonomy" id="57489"/>
    <lineage>
        <taxon>Bacteria</taxon>
        <taxon>Pseudomonadati</taxon>
        <taxon>Pseudomonadota</taxon>
        <taxon>Gammaproteobacteria</taxon>
        <taxon>Chromatiales</taxon>
        <taxon>Chromatiaceae</taxon>
        <taxon>Thiorhodococcus</taxon>
    </lineage>
</organism>
<evidence type="ECO:0000313" key="2">
    <source>
        <dbReference type="EMBL" id="NEV60349.1"/>
    </source>
</evidence>
<dbReference type="Pfam" id="PF12762">
    <property type="entry name" value="DDE_Tnp_IS1595"/>
    <property type="match status" value="1"/>
</dbReference>